<evidence type="ECO:0000256" key="3">
    <source>
        <dbReference type="ARBA" id="ARBA00022833"/>
    </source>
</evidence>
<evidence type="ECO:0000313" key="7">
    <source>
        <dbReference type="Proteomes" id="UP000189545"/>
    </source>
</evidence>
<evidence type="ECO:0000256" key="4">
    <source>
        <dbReference type="PROSITE-ProRule" id="PRU00510"/>
    </source>
</evidence>
<accession>A0A1S6HMU5</accession>
<dbReference type="PANTHER" id="PTHR33823">
    <property type="entry name" value="RNA POLYMERASE-BINDING TRANSCRIPTION FACTOR DKSA-RELATED"/>
    <property type="match status" value="1"/>
</dbReference>
<dbReference type="Pfam" id="PF01258">
    <property type="entry name" value="zf-dskA_traR"/>
    <property type="match status" value="1"/>
</dbReference>
<gene>
    <name evidence="6" type="ORF">Sps_01680</name>
</gene>
<dbReference type="OrthoDB" id="6064855at2"/>
<feature type="domain" description="Zinc finger DksA/TraR C4-type" evidence="5">
    <location>
        <begin position="73"/>
        <end position="108"/>
    </location>
</feature>
<dbReference type="Proteomes" id="UP000189545">
    <property type="component" value="Chromosome"/>
</dbReference>
<dbReference type="Gene3D" id="1.20.120.910">
    <property type="entry name" value="DksA, coiled-coil domain"/>
    <property type="match status" value="1"/>
</dbReference>
<keyword evidence="2" id="KW-0863">Zinc-finger</keyword>
<reference evidence="6 7" key="1">
    <citation type="submission" date="2016-03" db="EMBL/GenBank/DDBJ databases">
        <title>Complete genome sequence of Shewanella psychrophila WP2, a deep sea bacterium isolated from west Pacific sediment.</title>
        <authorList>
            <person name="Xu G."/>
            <person name="Jian H."/>
        </authorList>
    </citation>
    <scope>NUCLEOTIDE SEQUENCE [LARGE SCALE GENOMIC DNA]</scope>
    <source>
        <strain evidence="6 7">WP2</strain>
    </source>
</reference>
<dbReference type="PANTHER" id="PTHR33823:SF4">
    <property type="entry name" value="GENERAL STRESS PROTEIN 16O"/>
    <property type="match status" value="1"/>
</dbReference>
<evidence type="ECO:0000256" key="2">
    <source>
        <dbReference type="ARBA" id="ARBA00022771"/>
    </source>
</evidence>
<keyword evidence="7" id="KW-1185">Reference proteome</keyword>
<dbReference type="STRING" id="225848.Sps_01680"/>
<keyword evidence="1" id="KW-0479">Metal-binding</keyword>
<dbReference type="EMBL" id="CP014782">
    <property type="protein sequence ID" value="AQS36845.1"/>
    <property type="molecule type" value="Genomic_DNA"/>
</dbReference>
<dbReference type="GO" id="GO:0008270">
    <property type="term" value="F:zinc ion binding"/>
    <property type="evidence" value="ECO:0007669"/>
    <property type="project" value="UniProtKB-KW"/>
</dbReference>
<dbReference type="InterPro" id="IPR000962">
    <property type="entry name" value="Znf_DskA_TraR"/>
</dbReference>
<feature type="zinc finger region" description="dksA C4-type" evidence="4">
    <location>
        <begin position="78"/>
        <end position="102"/>
    </location>
</feature>
<dbReference type="PROSITE" id="PS51128">
    <property type="entry name" value="ZF_DKSA_2"/>
    <property type="match status" value="1"/>
</dbReference>
<evidence type="ECO:0000259" key="5">
    <source>
        <dbReference type="Pfam" id="PF01258"/>
    </source>
</evidence>
<dbReference type="AlphaFoldDB" id="A0A1S6HMU5"/>
<evidence type="ECO:0000313" key="6">
    <source>
        <dbReference type="EMBL" id="AQS36845.1"/>
    </source>
</evidence>
<name>A0A1S6HMU5_9GAMM</name>
<protein>
    <submittedName>
        <fullName evidence="6">Transcriptional regulator, TraR/DksA family</fullName>
    </submittedName>
</protein>
<organism evidence="6 7">
    <name type="scientific">Shewanella psychrophila</name>
    <dbReference type="NCBI Taxonomy" id="225848"/>
    <lineage>
        <taxon>Bacteria</taxon>
        <taxon>Pseudomonadati</taxon>
        <taxon>Pseudomonadota</taxon>
        <taxon>Gammaproteobacteria</taxon>
        <taxon>Alteromonadales</taxon>
        <taxon>Shewanellaceae</taxon>
        <taxon>Shewanella</taxon>
    </lineage>
</organism>
<keyword evidence="3" id="KW-0862">Zinc</keyword>
<dbReference type="SUPFAM" id="SSF57716">
    <property type="entry name" value="Glucocorticoid receptor-like (DNA-binding domain)"/>
    <property type="match status" value="1"/>
</dbReference>
<sequence>MSRSHIRHELSQLESNLRIEIGKLALSKNISLDTQTSSLCELIALLTQAGLYEHPLFNQITQIDAALCQLDIGLYGLCSDCENEIEVERLDINPVEQRCALCSESHEHEHRQELRLTH</sequence>
<proteinExistence type="predicted"/>
<dbReference type="KEGG" id="spsw:Sps_01680"/>
<dbReference type="PROSITE" id="PS01102">
    <property type="entry name" value="ZF_DKSA_1"/>
    <property type="match status" value="1"/>
</dbReference>
<dbReference type="RefSeq" id="WP_077752093.1">
    <property type="nucleotide sequence ID" value="NZ_CP014782.1"/>
</dbReference>
<dbReference type="InterPro" id="IPR020458">
    <property type="entry name" value="Znf_DskA_TraR_CS"/>
</dbReference>
<evidence type="ECO:0000256" key="1">
    <source>
        <dbReference type="ARBA" id="ARBA00022723"/>
    </source>
</evidence>